<sequence length="496" mass="53110">MRLVNKQGPSIGQLVMMVAFALSCFGLLLFLWSAFGGPVPLRAKPYEVTTQFRAGSQLASYADVRVSGVTVGKVVKIEKLQRTAKVTMNIEPKYAPLPTDTRATLRTKTLLGETFVELSFGSRRAAAQRVPGSFIQDGGAIASKQVRPTAELDQILDAFDDRTRQDLRRFFTSVAGSLDGRGEDLNSSVGDFGPTVRAADGLLRVLDRQSAAVRSGTRDLGTTFAAVGSRAGALQELIRSGRQVVDTTSAITPALRQTTRILPTFLDETRSTLRVARAASADAAPTLAALRPVAPLIRPALQDLAVLAPQLERTLVQLGPVLPKVESGLPALRRILDSSGPFMDSLAPVTRDLLPALQYLYQYRREIPVTFANAAAATQFGVPDATGTERKVLRQPIVLNDELLMGAKKRLPTNRANAYPLPGTLDQYGTGRSDSFSCENTGNPGGLLSALLGSAGNVPCRQQGPLTQANGTTQQFPHVLPVSPDLSNVGTTNPQR</sequence>
<dbReference type="InterPro" id="IPR052336">
    <property type="entry name" value="MlaD_Phospholipid_Transporter"/>
</dbReference>
<feature type="compositionally biased region" description="Polar residues" evidence="1">
    <location>
        <begin position="485"/>
        <end position="496"/>
    </location>
</feature>
<dbReference type="Pfam" id="PF02470">
    <property type="entry name" value="MlaD"/>
    <property type="match status" value="1"/>
</dbReference>
<evidence type="ECO:0000256" key="1">
    <source>
        <dbReference type="SAM" id="MobiDB-lite"/>
    </source>
</evidence>
<proteinExistence type="predicted"/>
<reference evidence="3 4" key="1">
    <citation type="submission" date="2023-11" db="EMBL/GenBank/DDBJ databases">
        <authorList>
            <person name="Xu M."/>
            <person name="Jiang T."/>
        </authorList>
    </citation>
    <scope>NUCLEOTIDE SEQUENCE [LARGE SCALE GENOMIC DNA]</scope>
    <source>
        <strain evidence="3 4">SD</strain>
    </source>
</reference>
<dbReference type="EMBL" id="JAXAVX010000004">
    <property type="protein sequence ID" value="MDX8152002.1"/>
    <property type="molecule type" value="Genomic_DNA"/>
</dbReference>
<evidence type="ECO:0000313" key="3">
    <source>
        <dbReference type="EMBL" id="MDX8152002.1"/>
    </source>
</evidence>
<organism evidence="3 4">
    <name type="scientific">Patulibacter brassicae</name>
    <dbReference type="NCBI Taxonomy" id="1705717"/>
    <lineage>
        <taxon>Bacteria</taxon>
        <taxon>Bacillati</taxon>
        <taxon>Actinomycetota</taxon>
        <taxon>Thermoleophilia</taxon>
        <taxon>Solirubrobacterales</taxon>
        <taxon>Patulibacteraceae</taxon>
        <taxon>Patulibacter</taxon>
    </lineage>
</organism>
<feature type="region of interest" description="Disordered" evidence="1">
    <location>
        <begin position="466"/>
        <end position="496"/>
    </location>
</feature>
<accession>A0ABU4VJI5</accession>
<dbReference type="RefSeq" id="WP_319954157.1">
    <property type="nucleotide sequence ID" value="NZ_JAXAVX010000004.1"/>
</dbReference>
<dbReference type="PROSITE" id="PS51257">
    <property type="entry name" value="PROKAR_LIPOPROTEIN"/>
    <property type="match status" value="1"/>
</dbReference>
<feature type="domain" description="Mce/MlaD" evidence="2">
    <location>
        <begin position="45"/>
        <end position="121"/>
    </location>
</feature>
<feature type="compositionally biased region" description="Polar residues" evidence="1">
    <location>
        <begin position="466"/>
        <end position="476"/>
    </location>
</feature>
<evidence type="ECO:0000313" key="4">
    <source>
        <dbReference type="Proteomes" id="UP001277761"/>
    </source>
</evidence>
<protein>
    <submittedName>
        <fullName evidence="3">MlaD family protein</fullName>
    </submittedName>
</protein>
<comment type="caution">
    <text evidence="3">The sequence shown here is derived from an EMBL/GenBank/DDBJ whole genome shotgun (WGS) entry which is preliminary data.</text>
</comment>
<dbReference type="InterPro" id="IPR003399">
    <property type="entry name" value="Mce/MlaD"/>
</dbReference>
<dbReference type="PANTHER" id="PTHR33371:SF4">
    <property type="entry name" value="INTERMEMBRANE PHOSPHOLIPID TRANSPORT SYSTEM BINDING PROTEIN MLAD"/>
    <property type="match status" value="1"/>
</dbReference>
<gene>
    <name evidence="3" type="ORF">SK069_10390</name>
</gene>
<dbReference type="Proteomes" id="UP001277761">
    <property type="component" value="Unassembled WGS sequence"/>
</dbReference>
<evidence type="ECO:0000259" key="2">
    <source>
        <dbReference type="Pfam" id="PF02470"/>
    </source>
</evidence>
<keyword evidence="4" id="KW-1185">Reference proteome</keyword>
<dbReference type="PANTHER" id="PTHR33371">
    <property type="entry name" value="INTERMEMBRANE PHOSPHOLIPID TRANSPORT SYSTEM BINDING PROTEIN MLAD-RELATED"/>
    <property type="match status" value="1"/>
</dbReference>
<name>A0ABU4VJI5_9ACTN</name>